<organism evidence="2 3">
    <name type="scientific">Rhizobium tumorigenes</name>
    <dbReference type="NCBI Taxonomy" id="2041385"/>
    <lineage>
        <taxon>Bacteria</taxon>
        <taxon>Pseudomonadati</taxon>
        <taxon>Pseudomonadota</taxon>
        <taxon>Alphaproteobacteria</taxon>
        <taxon>Hyphomicrobiales</taxon>
        <taxon>Rhizobiaceae</taxon>
        <taxon>Rhizobium/Agrobacterium group</taxon>
        <taxon>Rhizobium</taxon>
    </lineage>
</organism>
<reference evidence="3" key="2">
    <citation type="journal article" date="2023" name="MicrobiologyOpen">
        <title>Genomics of the tumorigenes clade of the family Rhizobiaceae and description of Rhizobium rhododendri sp. nov.</title>
        <authorList>
            <person name="Kuzmanovic N."/>
            <person name="diCenzo G.C."/>
            <person name="Bunk B."/>
            <person name="Sproeer C."/>
            <person name="Fruehling A."/>
            <person name="Neumann-Schaal M."/>
            <person name="Overmann J."/>
            <person name="Smalla K."/>
        </authorList>
    </citation>
    <scope>NUCLEOTIDE SEQUENCE [LARGE SCALE GENOMIC DNA]</scope>
    <source>
        <strain evidence="3">1078</strain>
    </source>
</reference>
<protein>
    <submittedName>
        <fullName evidence="2">Uncharacterized protein</fullName>
    </submittedName>
</protein>
<dbReference type="AlphaFoldDB" id="A0AAF1KGW1"/>
<evidence type="ECO:0000313" key="2">
    <source>
        <dbReference type="EMBL" id="WFR96093.1"/>
    </source>
</evidence>
<accession>A0AAF1KGW1</accession>
<dbReference type="RefSeq" id="WP_111220117.1">
    <property type="nucleotide sequence ID" value="NZ_CP117255.1"/>
</dbReference>
<feature type="signal peptide" evidence="1">
    <location>
        <begin position="1"/>
        <end position="20"/>
    </location>
</feature>
<name>A0AAF1KGW1_9HYPH</name>
<reference evidence="2 3" key="1">
    <citation type="journal article" date="2018" name="Sci. Rep.">
        <title>Rhizobium tumorigenes sp. nov., a novel plant tumorigenic bacterium isolated from cane gall tumors on thornless blackberry.</title>
        <authorList>
            <person name="Kuzmanovi N."/>
            <person name="Smalla K."/>
            <person name="Gronow S."/>
            <person name="PuBawska J."/>
        </authorList>
    </citation>
    <scope>NUCLEOTIDE SEQUENCE [LARGE SCALE GENOMIC DNA]</scope>
    <source>
        <strain evidence="2 3">1078</strain>
    </source>
</reference>
<keyword evidence="3" id="KW-1185">Reference proteome</keyword>
<dbReference type="EMBL" id="CP117255">
    <property type="protein sequence ID" value="WFR96093.1"/>
    <property type="molecule type" value="Genomic_DNA"/>
</dbReference>
<evidence type="ECO:0000256" key="1">
    <source>
        <dbReference type="SAM" id="SignalP"/>
    </source>
</evidence>
<proteinExistence type="predicted"/>
<gene>
    <name evidence="2" type="ORF">PR017_02785</name>
</gene>
<feature type="chain" id="PRO_5042245644" evidence="1">
    <location>
        <begin position="21"/>
        <end position="117"/>
    </location>
</feature>
<evidence type="ECO:0000313" key="3">
    <source>
        <dbReference type="Proteomes" id="UP000249499"/>
    </source>
</evidence>
<keyword evidence="1" id="KW-0732">Signal</keyword>
<dbReference type="Proteomes" id="UP000249499">
    <property type="component" value="Chromosome"/>
</dbReference>
<dbReference type="KEGG" id="rtu:PR017_02785"/>
<sequence>MKLGAVAATLILIQVASASAAERLMACRFIGGSDCINQFDDVDQIRIDAIHNLAELRVALTTGTEQPVNWVFNNRSSDAGNDTFSILETPGGTFGAGIHGQELTPVIAPKVKPKTSL</sequence>